<dbReference type="PANTHER" id="PTHR12969">
    <property type="entry name" value="NGD5/OSM-6/IFT52"/>
    <property type="match status" value="1"/>
</dbReference>
<feature type="region of interest" description="Disordered" evidence="1">
    <location>
        <begin position="329"/>
        <end position="438"/>
    </location>
</feature>
<reference evidence="3" key="1">
    <citation type="submission" date="2022-09" db="EMBL/GenBank/DDBJ databases">
        <title>Actin cytoskeleton and complex cell architecture in an #Asgard archaeon.</title>
        <authorList>
            <person name="Ponce Toledo R.I."/>
            <person name="Schleper C."/>
            <person name="Rodrigues Oliveira T."/>
            <person name="Wollweber F."/>
            <person name="Xu J."/>
            <person name="Rittmann S."/>
            <person name="Klingl A."/>
            <person name="Pilhofer M."/>
        </authorList>
    </citation>
    <scope>NUCLEOTIDE SEQUENCE</scope>
    <source>
        <strain evidence="3">B-35</strain>
    </source>
</reference>
<feature type="compositionally biased region" description="Polar residues" evidence="1">
    <location>
        <begin position="392"/>
        <end position="414"/>
    </location>
</feature>
<evidence type="ECO:0000259" key="2">
    <source>
        <dbReference type="Pfam" id="PF23355"/>
    </source>
</evidence>
<feature type="compositionally biased region" description="Polar residues" evidence="1">
    <location>
        <begin position="347"/>
        <end position="363"/>
    </location>
</feature>
<dbReference type="PANTHER" id="PTHR12969:SF7">
    <property type="entry name" value="INTRAFLAGELLAR TRANSPORT PROTEIN 52 HOMOLOG"/>
    <property type="match status" value="1"/>
</dbReference>
<dbReference type="InterPro" id="IPR039975">
    <property type="entry name" value="IFT52"/>
</dbReference>
<evidence type="ECO:0000313" key="4">
    <source>
        <dbReference type="Proteomes" id="UP001208689"/>
    </source>
</evidence>
<dbReference type="Pfam" id="PF23355">
    <property type="entry name" value="IFT52_GIFT"/>
    <property type="match status" value="1"/>
</dbReference>
<evidence type="ECO:0000313" key="3">
    <source>
        <dbReference type="EMBL" id="UYP47192.1"/>
    </source>
</evidence>
<protein>
    <recommendedName>
        <fullName evidence="2">IFT52 GIFT domain-containing protein</fullName>
    </recommendedName>
</protein>
<sequence length="497" mass="55064">MSQSFVIGFDQAHKERGKITNSLSKLAELLDSNGYKCENYAEFPITTENLSPYDIVVFACPDNSRLSRQEIESIKKWVKKGGSLLLLSHAGGDKGRRSNLSELAEEFGMIFENNQVLDKASNLGVENLPTITDFGFPHPITEGISDICFRAGCSLTISSATVTPVFSSGPNAEPFESPLMLACELGEGRIVSIGSYEMFRDKIMGGINYGSHSQLAMNVFSWLRTSKRTQIDSQSQLNVTAEDGIPDASRNDQGRPAIHTTIPEITYSSTVKIKTDEELFKAFEDMLTEMISFKERMLSEFDNLQTNMANLMRVVIAKEEDLIHTQTYSEPPAAQPPQTSPTQVSSGNNPLDNIMASISSLGDNETKNATPANFNPPPTLAPPPNLEPSYVADQNQSISAPSDYSSRIEPTSTDPIEVKPKKTVPPATQKTKEELKAEHESLENKLNSIRNLSAFVEKKFASGNLTQKNYEKQLKKLESDSKKTRYRIDEIEKLLKK</sequence>
<gene>
    <name evidence="3" type="ORF">NEF87_003477</name>
</gene>
<dbReference type="Gene3D" id="3.40.50.880">
    <property type="match status" value="1"/>
</dbReference>
<organism evidence="3 4">
    <name type="scientific">Candidatus Lokiarchaeum ossiferum</name>
    <dbReference type="NCBI Taxonomy" id="2951803"/>
    <lineage>
        <taxon>Archaea</taxon>
        <taxon>Promethearchaeati</taxon>
        <taxon>Promethearchaeota</taxon>
        <taxon>Promethearchaeia</taxon>
        <taxon>Promethearchaeales</taxon>
        <taxon>Promethearchaeaceae</taxon>
        <taxon>Candidatus Lokiarchaeum</taxon>
    </lineage>
</organism>
<evidence type="ECO:0000256" key="1">
    <source>
        <dbReference type="SAM" id="MobiDB-lite"/>
    </source>
</evidence>
<dbReference type="InterPro" id="IPR029062">
    <property type="entry name" value="Class_I_gatase-like"/>
</dbReference>
<dbReference type="EMBL" id="CP104013">
    <property type="protein sequence ID" value="UYP47192.1"/>
    <property type="molecule type" value="Genomic_DNA"/>
</dbReference>
<keyword evidence="4" id="KW-1185">Reference proteome</keyword>
<accession>A0ABY6HUI4</accession>
<dbReference type="InterPro" id="IPR055458">
    <property type="entry name" value="IFT52_GIFT"/>
</dbReference>
<feature type="compositionally biased region" description="Pro residues" evidence="1">
    <location>
        <begin position="374"/>
        <end position="386"/>
    </location>
</feature>
<proteinExistence type="predicted"/>
<feature type="domain" description="IFT52 GIFT" evidence="2">
    <location>
        <begin position="7"/>
        <end position="117"/>
    </location>
</feature>
<name>A0ABY6HUI4_9ARCH</name>
<dbReference type="SUPFAM" id="SSF52317">
    <property type="entry name" value="Class I glutamine amidotransferase-like"/>
    <property type="match status" value="1"/>
</dbReference>
<dbReference type="Proteomes" id="UP001208689">
    <property type="component" value="Chromosome"/>
</dbReference>